<dbReference type="GO" id="GO:0046872">
    <property type="term" value="F:metal ion binding"/>
    <property type="evidence" value="ECO:0007669"/>
    <property type="project" value="UniProtKB-KW"/>
</dbReference>
<proteinExistence type="evidence at transcript level"/>
<protein>
    <recommendedName>
        <fullName evidence="14">Persulfide dioxygenase ETHE1, mitochondrial</fullName>
        <ecNumber evidence="13">1.13.11.18</ecNumber>
    </recommendedName>
    <alternativeName>
        <fullName evidence="15">Sulfur dioxygenase ETHE1</fullName>
    </alternativeName>
</protein>
<organism evidence="17">
    <name type="scientific">Anadara broughtonii</name>
    <name type="common">Blood clam</name>
    <name type="synonym">Scapharca broughtonii</name>
    <dbReference type="NCBI Taxonomy" id="148819"/>
    <lineage>
        <taxon>Eukaryota</taxon>
        <taxon>Metazoa</taxon>
        <taxon>Spiralia</taxon>
        <taxon>Lophotrochozoa</taxon>
        <taxon>Mollusca</taxon>
        <taxon>Bivalvia</taxon>
        <taxon>Autobranchia</taxon>
        <taxon>Pteriomorphia</taxon>
        <taxon>Arcoida</taxon>
        <taxon>Arcoidea</taxon>
        <taxon>Arcidae</taxon>
        <taxon>Anadara</taxon>
    </lineage>
</organism>
<evidence type="ECO:0000256" key="11">
    <source>
        <dbReference type="ARBA" id="ARBA00050990"/>
    </source>
</evidence>
<dbReference type="InterPro" id="IPR036866">
    <property type="entry name" value="RibonucZ/Hydroxyglut_hydro"/>
</dbReference>
<comment type="subunit">
    <text evidence="12">Homodimer. Monomer. Interacts with TST. May interact with RELA.</text>
</comment>
<sequence length="315" mass="35809">MAYFMQVRSFLCRTLPKCAGPLRCEIRLFSGTLSTLDPVTLLEGKKGYPSCKSCLEKKCKQAQKIKFTRKMSALAGRDNDYIFRQLLEYTTFTYTYILADPESKEAIIIDPVIEMVNRDIKIIEDMGLNLKYALNTHVHADHVTGTGEIKKKLPNCKSMISKYSKAKADIPLSEGDKIKFGKFELEVRSTPGHTDGCLTYVWHQKNMAFTGDAILIRGCGRTDFQQGSSERLYDSVHNKIFSLPLNFSLYPAHDYPGQTFTTGEEEKNLNPRLTKTKEEFVKIMKELNLPYPKQIDRAVPANMVCGIFELKDAKN</sequence>
<dbReference type="SUPFAM" id="SSF56281">
    <property type="entry name" value="Metallo-hydrolase/oxidoreductase"/>
    <property type="match status" value="1"/>
</dbReference>
<keyword evidence="6 17" id="KW-0223">Dioxygenase</keyword>
<evidence type="ECO:0000256" key="14">
    <source>
        <dbReference type="ARBA" id="ARBA00067300"/>
    </source>
</evidence>
<evidence type="ECO:0000256" key="2">
    <source>
        <dbReference type="ARBA" id="ARBA00004173"/>
    </source>
</evidence>
<feature type="domain" description="Metallo-beta-lactamase" evidence="16">
    <location>
        <begin position="92"/>
        <end position="253"/>
    </location>
</feature>
<dbReference type="FunFam" id="3.60.15.10:FF:000013">
    <property type="entry name" value="Persulfide dioxygenase ETHE1, mitochondrial"/>
    <property type="match status" value="1"/>
</dbReference>
<evidence type="ECO:0000256" key="6">
    <source>
        <dbReference type="ARBA" id="ARBA00022964"/>
    </source>
</evidence>
<evidence type="ECO:0000256" key="12">
    <source>
        <dbReference type="ARBA" id="ARBA00065219"/>
    </source>
</evidence>
<name>A0A7U1GGZ6_ANABR</name>
<keyword evidence="8" id="KW-0560">Oxidoreductase</keyword>
<dbReference type="PANTHER" id="PTHR43084">
    <property type="entry name" value="PERSULFIDE DIOXYGENASE ETHE1"/>
    <property type="match status" value="1"/>
</dbReference>
<evidence type="ECO:0000256" key="1">
    <source>
        <dbReference type="ARBA" id="ARBA00001954"/>
    </source>
</evidence>
<evidence type="ECO:0000256" key="3">
    <source>
        <dbReference type="ARBA" id="ARBA00006759"/>
    </source>
</evidence>
<keyword evidence="10" id="KW-0496">Mitochondrion</keyword>
<comment type="subcellular location">
    <subcellularLocation>
        <location evidence="2">Mitochondrion</location>
    </subcellularLocation>
</comment>
<keyword evidence="7" id="KW-0007">Acetylation</keyword>
<dbReference type="EC" id="1.13.11.18" evidence="13"/>
<evidence type="ECO:0000256" key="4">
    <source>
        <dbReference type="ARBA" id="ARBA00022723"/>
    </source>
</evidence>
<evidence type="ECO:0000256" key="5">
    <source>
        <dbReference type="ARBA" id="ARBA00022946"/>
    </source>
</evidence>
<dbReference type="InterPro" id="IPR044528">
    <property type="entry name" value="POD-like_MBL-fold"/>
</dbReference>
<dbReference type="GO" id="GO:0050313">
    <property type="term" value="F:sulfur dioxygenase activity"/>
    <property type="evidence" value="ECO:0007669"/>
    <property type="project" value="UniProtKB-EC"/>
</dbReference>
<dbReference type="GO" id="GO:0070813">
    <property type="term" value="P:hydrogen sulfide metabolic process"/>
    <property type="evidence" value="ECO:0007669"/>
    <property type="project" value="TreeGrafter"/>
</dbReference>
<evidence type="ECO:0000313" key="17">
    <source>
        <dbReference type="EMBL" id="QQY98951.1"/>
    </source>
</evidence>
<dbReference type="CDD" id="cd07724">
    <property type="entry name" value="POD-like_MBL-fold"/>
    <property type="match status" value="1"/>
</dbReference>
<comment type="catalytic activity">
    <reaction evidence="11">
        <text>S-sulfanylglutathione + O2 + H2O = sulfite + glutathione + 2 H(+)</text>
        <dbReference type="Rhea" id="RHEA:12981"/>
        <dbReference type="ChEBI" id="CHEBI:15377"/>
        <dbReference type="ChEBI" id="CHEBI:15378"/>
        <dbReference type="ChEBI" id="CHEBI:15379"/>
        <dbReference type="ChEBI" id="CHEBI:17359"/>
        <dbReference type="ChEBI" id="CHEBI:57925"/>
        <dbReference type="ChEBI" id="CHEBI:58905"/>
        <dbReference type="EC" id="1.13.11.18"/>
    </reaction>
</comment>
<dbReference type="PANTHER" id="PTHR43084:SF1">
    <property type="entry name" value="PERSULFIDE DIOXYGENASE ETHE1, MITOCHONDRIAL"/>
    <property type="match status" value="1"/>
</dbReference>
<evidence type="ECO:0000256" key="10">
    <source>
        <dbReference type="ARBA" id="ARBA00023128"/>
    </source>
</evidence>
<keyword evidence="4" id="KW-0479">Metal-binding</keyword>
<evidence type="ECO:0000256" key="8">
    <source>
        <dbReference type="ARBA" id="ARBA00023002"/>
    </source>
</evidence>
<accession>A0A7U1GGZ6</accession>
<evidence type="ECO:0000256" key="13">
    <source>
        <dbReference type="ARBA" id="ARBA00066686"/>
    </source>
</evidence>
<dbReference type="InterPro" id="IPR001279">
    <property type="entry name" value="Metallo-B-lactamas"/>
</dbReference>
<dbReference type="InterPro" id="IPR051682">
    <property type="entry name" value="Mito_Persulfide_Diox"/>
</dbReference>
<dbReference type="SMART" id="SM00849">
    <property type="entry name" value="Lactamase_B"/>
    <property type="match status" value="1"/>
</dbReference>
<evidence type="ECO:0000256" key="15">
    <source>
        <dbReference type="ARBA" id="ARBA00077964"/>
    </source>
</evidence>
<dbReference type="AlphaFoldDB" id="A0A7U1GGZ6"/>
<comment type="similarity">
    <text evidence="3">Belongs to the metallo-beta-lactamase superfamily. Glyoxalase II family.</text>
</comment>
<dbReference type="Gene3D" id="3.60.15.10">
    <property type="entry name" value="Ribonuclease Z/Hydroxyacylglutathione hydrolase-like"/>
    <property type="match status" value="1"/>
</dbReference>
<dbReference type="GO" id="GO:0006749">
    <property type="term" value="P:glutathione metabolic process"/>
    <property type="evidence" value="ECO:0007669"/>
    <property type="project" value="InterPro"/>
</dbReference>
<dbReference type="Pfam" id="PF00753">
    <property type="entry name" value="Lactamase_B"/>
    <property type="match status" value="1"/>
</dbReference>
<evidence type="ECO:0000256" key="7">
    <source>
        <dbReference type="ARBA" id="ARBA00022990"/>
    </source>
</evidence>
<dbReference type="EMBL" id="MT423669">
    <property type="protein sequence ID" value="QQY98951.1"/>
    <property type="molecule type" value="mRNA"/>
</dbReference>
<dbReference type="GO" id="GO:0005739">
    <property type="term" value="C:mitochondrion"/>
    <property type="evidence" value="ECO:0007669"/>
    <property type="project" value="UniProtKB-SubCell"/>
</dbReference>
<reference evidence="17" key="1">
    <citation type="submission" date="2020-05" db="EMBL/GenBank/DDBJ databases">
        <authorList>
            <person name="Wang Y."/>
            <person name="Zhang X."/>
        </authorList>
    </citation>
    <scope>NUCLEOTIDE SEQUENCE</scope>
</reference>
<keyword evidence="9" id="KW-0408">Iron</keyword>
<evidence type="ECO:0000256" key="9">
    <source>
        <dbReference type="ARBA" id="ARBA00023004"/>
    </source>
</evidence>
<keyword evidence="5" id="KW-0809">Transit peptide</keyword>
<comment type="cofactor">
    <cofactor evidence="1">
        <name>Fe(2+)</name>
        <dbReference type="ChEBI" id="CHEBI:29033"/>
    </cofactor>
</comment>
<evidence type="ECO:0000259" key="16">
    <source>
        <dbReference type="SMART" id="SM00849"/>
    </source>
</evidence>